<reference evidence="1" key="2">
    <citation type="submission" date="2022-01" db="EMBL/GenBank/DDBJ databases">
        <authorList>
            <person name="Yamashiro T."/>
            <person name="Shiraishi A."/>
            <person name="Satake H."/>
            <person name="Nakayama K."/>
        </authorList>
    </citation>
    <scope>NUCLEOTIDE SEQUENCE</scope>
</reference>
<dbReference type="Proteomes" id="UP001151760">
    <property type="component" value="Unassembled WGS sequence"/>
</dbReference>
<reference evidence="1" key="1">
    <citation type="journal article" date="2022" name="Int. J. Mol. Sci.">
        <title>Draft Genome of Tanacetum Coccineum: Genomic Comparison of Closely Related Tanacetum-Family Plants.</title>
        <authorList>
            <person name="Yamashiro T."/>
            <person name="Shiraishi A."/>
            <person name="Nakayama K."/>
            <person name="Satake H."/>
        </authorList>
    </citation>
    <scope>NUCLEOTIDE SEQUENCE</scope>
</reference>
<accession>A0ABQ5IPS7</accession>
<proteinExistence type="predicted"/>
<evidence type="ECO:0000313" key="2">
    <source>
        <dbReference type="Proteomes" id="UP001151760"/>
    </source>
</evidence>
<protein>
    <submittedName>
        <fullName evidence="1">Uncharacterized protein</fullName>
    </submittedName>
</protein>
<keyword evidence="2" id="KW-1185">Reference proteome</keyword>
<sequence length="169" mass="19954">MDDLNITMEEYIRLKEEKARRRGKVYNWETTTYGKIWWYNEDIYDLISVEIEFPAIAFNDEVSSEKTLSCVPTVSSLNDETDFRISFDNSDDEDYTSICLHFESTELNDMALPLHDQRHQYLRYEGLQYTDADILDLESRLTKIYMRRCTGCRFGEAVTDLDTFGALQF</sequence>
<gene>
    <name evidence="1" type="ORF">Tco_1112599</name>
</gene>
<organism evidence="1 2">
    <name type="scientific">Tanacetum coccineum</name>
    <dbReference type="NCBI Taxonomy" id="301880"/>
    <lineage>
        <taxon>Eukaryota</taxon>
        <taxon>Viridiplantae</taxon>
        <taxon>Streptophyta</taxon>
        <taxon>Embryophyta</taxon>
        <taxon>Tracheophyta</taxon>
        <taxon>Spermatophyta</taxon>
        <taxon>Magnoliopsida</taxon>
        <taxon>eudicotyledons</taxon>
        <taxon>Gunneridae</taxon>
        <taxon>Pentapetalae</taxon>
        <taxon>asterids</taxon>
        <taxon>campanulids</taxon>
        <taxon>Asterales</taxon>
        <taxon>Asteraceae</taxon>
        <taxon>Asteroideae</taxon>
        <taxon>Anthemideae</taxon>
        <taxon>Anthemidinae</taxon>
        <taxon>Tanacetum</taxon>
    </lineage>
</organism>
<dbReference type="EMBL" id="BQNB010021042">
    <property type="protein sequence ID" value="GJU02261.1"/>
    <property type="molecule type" value="Genomic_DNA"/>
</dbReference>
<evidence type="ECO:0000313" key="1">
    <source>
        <dbReference type="EMBL" id="GJU02261.1"/>
    </source>
</evidence>
<name>A0ABQ5IPS7_9ASTR</name>
<comment type="caution">
    <text evidence="1">The sequence shown here is derived from an EMBL/GenBank/DDBJ whole genome shotgun (WGS) entry which is preliminary data.</text>
</comment>